<organism evidence="2">
    <name type="scientific">Vitis vinifera</name>
    <name type="common">Grape</name>
    <dbReference type="NCBI Taxonomy" id="29760"/>
    <lineage>
        <taxon>Eukaryota</taxon>
        <taxon>Viridiplantae</taxon>
        <taxon>Streptophyta</taxon>
        <taxon>Embryophyta</taxon>
        <taxon>Tracheophyta</taxon>
        <taxon>Spermatophyta</taxon>
        <taxon>Magnoliopsida</taxon>
        <taxon>eudicotyledons</taxon>
        <taxon>Gunneridae</taxon>
        <taxon>Pentapetalae</taxon>
        <taxon>rosids</taxon>
        <taxon>Vitales</taxon>
        <taxon>Vitaceae</taxon>
        <taxon>Viteae</taxon>
        <taxon>Vitis</taxon>
    </lineage>
</organism>
<sequence>MGSKRVNLALEPYIRKQLRKGGATLMDRYSNFGFHGSVTSRKISRASSDAGDSGPRSIVSDISEKVVDKSSEDVVSDSLVEPSGQSLSGKKSKLPRKTSFAFPIIKSDLNVDLDEGDDTVETSLTAHETDVDCYTYSDTARPTIERSYSVNKRKSSLSKIPLPQSAASFYIGDSPLMEVVESCESIYRLNSYLKASRDEVNAGVPGRFLHAVMGQDFSGRPWCDHCCKPGHTKDTCWKLHGKPADWKPIRSPLERESCGFMTIGDNRATFEATLFSKEQMNLL</sequence>
<protein>
    <submittedName>
        <fullName evidence="2">Uncharacterized protein</fullName>
    </submittedName>
</protein>
<proteinExistence type="predicted"/>
<dbReference type="EMBL" id="AM469056">
    <property type="protein sequence ID" value="CAN83532.1"/>
    <property type="molecule type" value="Genomic_DNA"/>
</dbReference>
<dbReference type="AlphaFoldDB" id="A5BS61"/>
<feature type="compositionally biased region" description="Low complexity" evidence="1">
    <location>
        <begin position="76"/>
        <end position="89"/>
    </location>
</feature>
<name>A5BS61_VITVI</name>
<evidence type="ECO:0000256" key="1">
    <source>
        <dbReference type="SAM" id="MobiDB-lite"/>
    </source>
</evidence>
<dbReference type="PANTHER" id="PTHR34222">
    <property type="entry name" value="GAG_PRE-INTEGRS DOMAIN-CONTAINING PROTEIN"/>
    <property type="match status" value="1"/>
</dbReference>
<gene>
    <name evidence="2" type="ORF">VITISV_014042</name>
</gene>
<dbReference type="PANTHER" id="PTHR34222:SF91">
    <property type="match status" value="1"/>
</dbReference>
<evidence type="ECO:0000313" key="2">
    <source>
        <dbReference type="EMBL" id="CAN83532.1"/>
    </source>
</evidence>
<feature type="region of interest" description="Disordered" evidence="1">
    <location>
        <begin position="73"/>
        <end position="93"/>
    </location>
</feature>
<accession>A5BS61</accession>
<reference evidence="2" key="1">
    <citation type="journal article" date="2007" name="PLoS ONE">
        <title>The first genome sequence of an elite grapevine cultivar (Pinot noir Vitis vinifera L.): coping with a highly heterozygous genome.</title>
        <authorList>
            <person name="Velasco R."/>
            <person name="Zharkikh A."/>
            <person name="Troggio M."/>
            <person name="Cartwright D.A."/>
            <person name="Cestaro A."/>
            <person name="Pruss D."/>
            <person name="Pindo M."/>
            <person name="FitzGerald L.M."/>
            <person name="Vezzulli S."/>
            <person name="Reid J."/>
            <person name="Malacarne G."/>
            <person name="Iliev D."/>
            <person name="Coppola G."/>
            <person name="Wardell B."/>
            <person name="Micheletti D."/>
            <person name="Macalma T."/>
            <person name="Facci M."/>
            <person name="Mitchell J.T."/>
            <person name="Perazzolli M."/>
            <person name="Eldredge G."/>
            <person name="Gatto P."/>
            <person name="Oyzerski R."/>
            <person name="Moretto M."/>
            <person name="Gutin N."/>
            <person name="Stefanini M."/>
            <person name="Chen Y."/>
            <person name="Segala C."/>
            <person name="Davenport C."/>
            <person name="Dematte L."/>
            <person name="Mraz A."/>
            <person name="Battilana J."/>
            <person name="Stormo K."/>
            <person name="Costa F."/>
            <person name="Tao Q."/>
            <person name="Si-Ammour A."/>
            <person name="Harkins T."/>
            <person name="Lackey A."/>
            <person name="Perbost C."/>
            <person name="Taillon B."/>
            <person name="Stella A."/>
            <person name="Solovyev V."/>
            <person name="Fawcett J.A."/>
            <person name="Sterck L."/>
            <person name="Vandepoele K."/>
            <person name="Grando S.M."/>
            <person name="Toppo S."/>
            <person name="Moser C."/>
            <person name="Lanchbury J."/>
            <person name="Bogden R."/>
            <person name="Skolnick M."/>
            <person name="Sgaramella V."/>
            <person name="Bhatnagar S.K."/>
            <person name="Fontana P."/>
            <person name="Gutin A."/>
            <person name="Van de Peer Y."/>
            <person name="Salamini F."/>
            <person name="Viola R."/>
        </authorList>
    </citation>
    <scope>NUCLEOTIDE SEQUENCE</scope>
</reference>